<proteinExistence type="predicted"/>
<evidence type="ECO:0000313" key="1">
    <source>
        <dbReference type="EMBL" id="KAJ3542872.1"/>
    </source>
</evidence>
<keyword evidence="2" id="KW-1185">Reference proteome</keyword>
<dbReference type="EMBL" id="JANHOG010001147">
    <property type="protein sequence ID" value="KAJ3542872.1"/>
    <property type="molecule type" value="Genomic_DNA"/>
</dbReference>
<gene>
    <name evidence="1" type="ORF">NM688_g5928</name>
</gene>
<organism evidence="1 2">
    <name type="scientific">Phlebia brevispora</name>
    <dbReference type="NCBI Taxonomy" id="194682"/>
    <lineage>
        <taxon>Eukaryota</taxon>
        <taxon>Fungi</taxon>
        <taxon>Dikarya</taxon>
        <taxon>Basidiomycota</taxon>
        <taxon>Agaricomycotina</taxon>
        <taxon>Agaricomycetes</taxon>
        <taxon>Polyporales</taxon>
        <taxon>Meruliaceae</taxon>
        <taxon>Phlebia</taxon>
    </lineage>
</organism>
<sequence>MTSTMFPQFEIPRVIDPAGLDVVRVTRSNERISRTDWSRVSTVLLLSQQPVPWLTVPQIRYKILSALLLLQTVASMFSMYVRSTEILLQRLFEKASMHSPLIFVLPLLQLFLSSVFVEAALQNVTVDDTNGDPLTGASINYTPASDWNVGNGCKTCAAAPDASSAKDATWHDATYDPNSTVSAEKDVQQVQFNFTGTAIYVYGIQCHLMADLLDCHADMEFLIDGEKMSQTYTFTPDNPGTNTYTYNVLLYGNDSLSSGPHSIVVQNGVQSDNTSSLILLDYMIYSTHTDNSTDPTDAGSSDSHAHSSDTHTIVLAVVIPLVVAGFLAALLFLYIRRRRQRIQNGHGSVPDMDTIPTPFIPTSVRSDEQVRHGVQTHLNATQSPLLSHKTPDTPRTPAASTRQEGWTEPSSNMPQYGSETDMPPPAYDTLPTSQ</sequence>
<evidence type="ECO:0000313" key="2">
    <source>
        <dbReference type="Proteomes" id="UP001148662"/>
    </source>
</evidence>
<dbReference type="Proteomes" id="UP001148662">
    <property type="component" value="Unassembled WGS sequence"/>
</dbReference>
<accession>A0ACC1SN14</accession>
<reference evidence="1" key="1">
    <citation type="submission" date="2022-07" db="EMBL/GenBank/DDBJ databases">
        <title>Genome Sequence of Phlebia brevispora.</title>
        <authorList>
            <person name="Buettner E."/>
        </authorList>
    </citation>
    <scope>NUCLEOTIDE SEQUENCE</scope>
    <source>
        <strain evidence="1">MPL23</strain>
    </source>
</reference>
<name>A0ACC1SN14_9APHY</name>
<comment type="caution">
    <text evidence="1">The sequence shown here is derived from an EMBL/GenBank/DDBJ whole genome shotgun (WGS) entry which is preliminary data.</text>
</comment>
<protein>
    <submittedName>
        <fullName evidence="1">Uncharacterized protein</fullName>
    </submittedName>
</protein>